<comment type="caution">
    <text evidence="5">The sequence shown here is derived from an EMBL/GenBank/DDBJ whole genome shotgun (WGS) entry which is preliminary data.</text>
</comment>
<evidence type="ECO:0000256" key="2">
    <source>
        <dbReference type="ARBA" id="ARBA00022980"/>
    </source>
</evidence>
<dbReference type="AlphaFoldDB" id="A0A0G2E6H8"/>
<dbReference type="GO" id="GO:0005737">
    <property type="term" value="C:cytoplasm"/>
    <property type="evidence" value="ECO:0007669"/>
    <property type="project" value="UniProtKB-ARBA"/>
</dbReference>
<dbReference type="SMART" id="SM01387">
    <property type="entry name" value="Ribosomal_S15"/>
    <property type="match status" value="1"/>
</dbReference>
<dbReference type="SUPFAM" id="SSF47060">
    <property type="entry name" value="S15/NS1 RNA-binding domain"/>
    <property type="match status" value="1"/>
</dbReference>
<feature type="compositionally biased region" description="Basic and acidic residues" evidence="4">
    <location>
        <begin position="99"/>
        <end position="114"/>
    </location>
</feature>
<evidence type="ECO:0000256" key="3">
    <source>
        <dbReference type="ARBA" id="ARBA00023274"/>
    </source>
</evidence>
<dbReference type="Gene3D" id="1.10.287.10">
    <property type="entry name" value="S15/NS1, RNA-binding"/>
    <property type="match status" value="1"/>
</dbReference>
<dbReference type="GO" id="GO:0005840">
    <property type="term" value="C:ribosome"/>
    <property type="evidence" value="ECO:0007669"/>
    <property type="project" value="UniProtKB-KW"/>
</dbReference>
<dbReference type="PANTHER" id="PTHR23321:SF26">
    <property type="entry name" value="SMALL RIBOSOMAL SUBUNIT PROTEIN US15M"/>
    <property type="match status" value="1"/>
</dbReference>
<keyword evidence="2 5" id="KW-0689">Ribosomal protein</keyword>
<feature type="compositionally biased region" description="Low complexity" evidence="4">
    <location>
        <begin position="46"/>
        <end position="66"/>
    </location>
</feature>
<accession>A0A0G2E6H8</accession>
<evidence type="ECO:0000256" key="4">
    <source>
        <dbReference type="SAM" id="MobiDB-lite"/>
    </source>
</evidence>
<dbReference type="CDD" id="cd00353">
    <property type="entry name" value="Ribosomal_S15p_S13e"/>
    <property type="match status" value="1"/>
</dbReference>
<feature type="region of interest" description="Disordered" evidence="4">
    <location>
        <begin position="223"/>
        <end position="248"/>
    </location>
</feature>
<dbReference type="Pfam" id="PF00312">
    <property type="entry name" value="Ribosomal_S15"/>
    <property type="match status" value="1"/>
</dbReference>
<proteinExistence type="inferred from homology"/>
<feature type="region of interest" description="Disordered" evidence="4">
    <location>
        <begin position="1"/>
        <end position="125"/>
    </location>
</feature>
<dbReference type="InterPro" id="IPR005290">
    <property type="entry name" value="Ribosomal_uS15_bac-type"/>
</dbReference>
<dbReference type="InterPro" id="IPR000589">
    <property type="entry name" value="Ribosomal_uS15"/>
</dbReference>
<dbReference type="GO" id="GO:1990904">
    <property type="term" value="C:ribonucleoprotein complex"/>
    <property type="evidence" value="ECO:0007669"/>
    <property type="project" value="UniProtKB-KW"/>
</dbReference>
<name>A0A0G2E6H8_9PEZI</name>
<sequence length="339" mass="37547">MPPRISLPVRLRAQPAPSSASSSLRAFSTTPANYTTTKEQRRRQQDPYAQAQAAARKAANLSRQAALQEQHKQGLGNPVRGITTPFVQSFDTGLPEPSKTTDADLSKGTDDPTKPPRGPKATSESYLNHYFKHDEIKEQMALSKRMSAPTKYADDLALSSRTQAALTYFKSRAEVEQQDANSEAAIQRIVSLASANSKDRTRVNIQRCIDTFGRHQTDKALEPRATAASGAREVPDAVKEGWSGPPPLNPEAYTRGGPDTGSSEVQVAILTAKIRTLADFLETRGKNDKVNKRNLRLLVHRRQKLLKYLRRKERGGPRWQHLIETLGLTEGTWKGEISL</sequence>
<keyword evidence="3" id="KW-0687">Ribonucleoprotein</keyword>
<reference evidence="5 6" key="2">
    <citation type="submission" date="2015-05" db="EMBL/GenBank/DDBJ databases">
        <title>Distinctive expansion of gene families associated with plant cell wall degradation and secondary metabolism in the genomes of grapevine trunk pathogens.</title>
        <authorList>
            <person name="Lawrence D.P."/>
            <person name="Travadon R."/>
            <person name="Rolshausen P.E."/>
            <person name="Baumgartner K."/>
        </authorList>
    </citation>
    <scope>NUCLEOTIDE SEQUENCE [LARGE SCALE GENOMIC DNA]</scope>
    <source>
        <strain evidence="5">DS831</strain>
    </source>
</reference>
<dbReference type="EMBL" id="LAQI01000133">
    <property type="protein sequence ID" value="KKY18274.1"/>
    <property type="molecule type" value="Genomic_DNA"/>
</dbReference>
<evidence type="ECO:0000313" key="5">
    <source>
        <dbReference type="EMBL" id="KKY18274.1"/>
    </source>
</evidence>
<dbReference type="GO" id="GO:0003735">
    <property type="term" value="F:structural constituent of ribosome"/>
    <property type="evidence" value="ECO:0007669"/>
    <property type="project" value="InterPro"/>
</dbReference>
<feature type="compositionally biased region" description="Polar residues" evidence="4">
    <location>
        <begin position="24"/>
        <end position="37"/>
    </location>
</feature>
<dbReference type="Proteomes" id="UP000034182">
    <property type="component" value="Unassembled WGS sequence"/>
</dbReference>
<protein>
    <submittedName>
        <fullName evidence="5">Putative ribosomal protein s15</fullName>
    </submittedName>
</protein>
<dbReference type="GO" id="GO:0006412">
    <property type="term" value="P:translation"/>
    <property type="evidence" value="ECO:0007669"/>
    <property type="project" value="InterPro"/>
</dbReference>
<gene>
    <name evidence="5" type="ORF">UCDDS831_g06065</name>
</gene>
<evidence type="ECO:0000256" key="1">
    <source>
        <dbReference type="ARBA" id="ARBA00008434"/>
    </source>
</evidence>
<dbReference type="InterPro" id="IPR009068">
    <property type="entry name" value="uS15_NS1_RNA-bd_sf"/>
</dbReference>
<reference evidence="5 6" key="1">
    <citation type="submission" date="2015-03" db="EMBL/GenBank/DDBJ databases">
        <authorList>
            <person name="Morales-Cruz A."/>
            <person name="Amrine K.C."/>
            <person name="Cantu D."/>
        </authorList>
    </citation>
    <scope>NUCLEOTIDE SEQUENCE [LARGE SCALE GENOMIC DNA]</scope>
    <source>
        <strain evidence="5">DS831</strain>
    </source>
</reference>
<organism evidence="5 6">
    <name type="scientific">Diplodia seriata</name>
    <dbReference type="NCBI Taxonomy" id="420778"/>
    <lineage>
        <taxon>Eukaryota</taxon>
        <taxon>Fungi</taxon>
        <taxon>Dikarya</taxon>
        <taxon>Ascomycota</taxon>
        <taxon>Pezizomycotina</taxon>
        <taxon>Dothideomycetes</taxon>
        <taxon>Dothideomycetes incertae sedis</taxon>
        <taxon>Botryosphaeriales</taxon>
        <taxon>Botryosphaeriaceae</taxon>
        <taxon>Diplodia</taxon>
    </lineage>
</organism>
<evidence type="ECO:0000313" key="6">
    <source>
        <dbReference type="Proteomes" id="UP000034182"/>
    </source>
</evidence>
<comment type="similarity">
    <text evidence="1">Belongs to the universal ribosomal protein uS15 family.</text>
</comment>
<dbReference type="PANTHER" id="PTHR23321">
    <property type="entry name" value="RIBOSOMAL PROTEIN S15, BACTERIAL AND ORGANELLAR"/>
    <property type="match status" value="1"/>
</dbReference>